<comment type="caution">
    <text evidence="5">The sequence shown here is derived from an EMBL/GenBank/DDBJ whole genome shotgun (WGS) entry which is preliminary data.</text>
</comment>
<dbReference type="Gene3D" id="3.30.420.40">
    <property type="match status" value="1"/>
</dbReference>
<dbReference type="Gene3D" id="1.20.58.2240">
    <property type="match status" value="1"/>
</dbReference>
<dbReference type="InterPro" id="IPR018484">
    <property type="entry name" value="FGGY_N"/>
</dbReference>
<keyword evidence="2 5" id="KW-0418">Kinase</keyword>
<organism evidence="5 6">
    <name type="scientific">Chelatococcus caeni</name>
    <dbReference type="NCBI Taxonomy" id="1348468"/>
    <lineage>
        <taxon>Bacteria</taxon>
        <taxon>Pseudomonadati</taxon>
        <taxon>Pseudomonadota</taxon>
        <taxon>Alphaproteobacteria</taxon>
        <taxon>Hyphomicrobiales</taxon>
        <taxon>Chelatococcaceae</taxon>
        <taxon>Chelatococcus</taxon>
    </lineage>
</organism>
<dbReference type="PANTHER" id="PTHR43435:SF4">
    <property type="entry name" value="FGGY CARBOHYDRATE KINASE DOMAIN-CONTAINING PROTEIN"/>
    <property type="match status" value="1"/>
</dbReference>
<keyword evidence="1" id="KW-0808">Transferase</keyword>
<dbReference type="InterPro" id="IPR043129">
    <property type="entry name" value="ATPase_NBD"/>
</dbReference>
<dbReference type="InterPro" id="IPR018485">
    <property type="entry name" value="FGGY_C"/>
</dbReference>
<proteinExistence type="predicted"/>
<dbReference type="GO" id="GO:0019321">
    <property type="term" value="P:pentose metabolic process"/>
    <property type="evidence" value="ECO:0007669"/>
    <property type="project" value="TreeGrafter"/>
</dbReference>
<reference evidence="5 6" key="1">
    <citation type="submission" date="2020-08" db="EMBL/GenBank/DDBJ databases">
        <title>Genomic Encyclopedia of Type Strains, Phase IV (KMG-IV): sequencing the most valuable type-strain genomes for metagenomic binning, comparative biology and taxonomic classification.</title>
        <authorList>
            <person name="Goeker M."/>
        </authorList>
    </citation>
    <scope>NUCLEOTIDE SEQUENCE [LARGE SCALE GENOMIC DNA]</scope>
    <source>
        <strain evidence="5 6">DSM 103737</strain>
    </source>
</reference>
<dbReference type="AlphaFoldDB" id="A0A840C4X7"/>
<evidence type="ECO:0000313" key="6">
    <source>
        <dbReference type="Proteomes" id="UP000577362"/>
    </source>
</evidence>
<protein>
    <submittedName>
        <fullName evidence="5">FGGY-family pentulose kinase</fullName>
    </submittedName>
</protein>
<dbReference type="Pfam" id="PF02782">
    <property type="entry name" value="FGGY_C"/>
    <property type="match status" value="1"/>
</dbReference>
<feature type="domain" description="Carbohydrate kinase FGGY C-terminal" evidence="4">
    <location>
        <begin position="274"/>
        <end position="474"/>
    </location>
</feature>
<accession>A0A840C4X7</accession>
<name>A0A840C4X7_9HYPH</name>
<dbReference type="PIRSF" id="PIRSF000538">
    <property type="entry name" value="GlpK"/>
    <property type="match status" value="1"/>
</dbReference>
<evidence type="ECO:0000259" key="4">
    <source>
        <dbReference type="Pfam" id="PF02782"/>
    </source>
</evidence>
<evidence type="ECO:0000256" key="2">
    <source>
        <dbReference type="ARBA" id="ARBA00022777"/>
    </source>
</evidence>
<dbReference type="RefSeq" id="WP_019404043.1">
    <property type="nucleotide sequence ID" value="NZ_JACIEN010000009.1"/>
</dbReference>
<sequence>MTSPPPKLLLAVDVGTLSARAGLFDLAGHLLATAAREFPLLRPAEHHAVYRMDDIWAAVEEAIRACLAAAGADAAGRVAALAFDATSSLALSYEGPPPLAGEADVFCWMDHRGEAEAEEIGASGDRLLAYTGSSMSPEMHTPKLAWLARRDPQAFARVTGARDLCDELARRATGEDHHSLCGLACKWAYLPADAEPWRHELLARLGLGRLPQLGALAAPPLPVGHRHGRVTEAVAARLGLPAGIPVAVGLIDAEAGTLGVLGRGFAGNMNRTVALIGGTSTCYMAFAPDERRISGVWGPFRDAIFPGYWMHEAGQSLAGAALDAVLAHHPGGPRRASADEHAAAVRDILALLEAEGPAFAARRHLVPDFLGNRAPLGDGSVRAILVGVGEDMSRRAFLETYYATARALALQARHIIEHLNAHGYALDRVALSGGHLRNPLMVRLYRDALGDAALVLSDSAEPVLLGTAMVAAVGAGLQPDLFAALDAMAPAQESLAPDPRWRAAHEAAYGVYLKLFAFRNDIEREAKALAASGQDR</sequence>
<keyword evidence="6" id="KW-1185">Reference proteome</keyword>
<dbReference type="SUPFAM" id="SSF53067">
    <property type="entry name" value="Actin-like ATPase domain"/>
    <property type="match status" value="2"/>
</dbReference>
<dbReference type="Pfam" id="PF00370">
    <property type="entry name" value="FGGY_N"/>
    <property type="match status" value="1"/>
</dbReference>
<dbReference type="Proteomes" id="UP000577362">
    <property type="component" value="Unassembled WGS sequence"/>
</dbReference>
<evidence type="ECO:0000256" key="1">
    <source>
        <dbReference type="ARBA" id="ARBA00022679"/>
    </source>
</evidence>
<gene>
    <name evidence="5" type="ORF">GGR16_004953</name>
</gene>
<dbReference type="EMBL" id="JACIEN010000009">
    <property type="protein sequence ID" value="MBB4019893.1"/>
    <property type="molecule type" value="Genomic_DNA"/>
</dbReference>
<evidence type="ECO:0000259" key="3">
    <source>
        <dbReference type="Pfam" id="PF00370"/>
    </source>
</evidence>
<feature type="domain" description="Carbohydrate kinase FGGY N-terminal" evidence="3">
    <location>
        <begin position="9"/>
        <end position="259"/>
    </location>
</feature>
<dbReference type="PANTHER" id="PTHR43435">
    <property type="entry name" value="RIBULOKINASE"/>
    <property type="match status" value="1"/>
</dbReference>
<evidence type="ECO:0000313" key="5">
    <source>
        <dbReference type="EMBL" id="MBB4019893.1"/>
    </source>
</evidence>
<dbReference type="GO" id="GO:0019150">
    <property type="term" value="F:D-ribulokinase activity"/>
    <property type="evidence" value="ECO:0007669"/>
    <property type="project" value="TreeGrafter"/>
</dbReference>
<dbReference type="InterPro" id="IPR000577">
    <property type="entry name" value="Carb_kinase_FGGY"/>
</dbReference>
<dbReference type="GO" id="GO:0005737">
    <property type="term" value="C:cytoplasm"/>
    <property type="evidence" value="ECO:0007669"/>
    <property type="project" value="TreeGrafter"/>
</dbReference>